<reference evidence="3 4" key="1">
    <citation type="submission" date="2018-12" db="EMBL/GenBank/DDBJ databases">
        <authorList>
            <consortium name="Pathogen Informatics"/>
        </authorList>
    </citation>
    <scope>NUCLEOTIDE SEQUENCE [LARGE SCALE GENOMIC DNA]</scope>
    <source>
        <strain evidence="3 4">NCTC10437</strain>
    </source>
</reference>
<evidence type="ECO:0000313" key="3">
    <source>
        <dbReference type="EMBL" id="VEG57366.1"/>
    </source>
</evidence>
<feature type="region of interest" description="Disordered" evidence="1">
    <location>
        <begin position="1"/>
        <end position="30"/>
    </location>
</feature>
<feature type="compositionally biased region" description="Basic and acidic residues" evidence="1">
    <location>
        <begin position="17"/>
        <end position="27"/>
    </location>
</feature>
<dbReference type="AlphaFoldDB" id="A0A3S5EJU2"/>
<accession>A0A3S5EJU2</accession>
<keyword evidence="2" id="KW-1133">Transmembrane helix</keyword>
<evidence type="ECO:0008006" key="5">
    <source>
        <dbReference type="Google" id="ProtNLM"/>
    </source>
</evidence>
<name>A0A3S5EJU2_MYCAU</name>
<dbReference type="OrthoDB" id="4772660at2"/>
<gene>
    <name evidence="3" type="ORF">NCTC10437_04374</name>
</gene>
<proteinExistence type="predicted"/>
<dbReference type="Proteomes" id="UP000279306">
    <property type="component" value="Chromosome"/>
</dbReference>
<evidence type="ECO:0000313" key="4">
    <source>
        <dbReference type="Proteomes" id="UP000279306"/>
    </source>
</evidence>
<dbReference type="EMBL" id="LR134356">
    <property type="protein sequence ID" value="VEG57366.1"/>
    <property type="molecule type" value="Genomic_DNA"/>
</dbReference>
<keyword evidence="2" id="KW-0812">Transmembrane</keyword>
<sequence>MTTTPEPGHEVAGGPGREPDAAGRDASDASVAGYAVPAAKPAKPRLLQDGRDMFWSMAPLVLACLVLAGVLGMCSFAPTGPGAGPVPEYDAPAALQADADALKIPIRVPQLPDGWRSNSGSRKGIEGGRTDPVTGQPVRAVGSVVGYLTPSGMYLSLTQSNADEDKLVSSFSTELVPTGTQDVDGTRWVVYEGGERDGKPNEPVWTAQVRGPTGPAQLAITGAAGTDEYRTLAAATQTQTPLPVT</sequence>
<evidence type="ECO:0000256" key="1">
    <source>
        <dbReference type="SAM" id="MobiDB-lite"/>
    </source>
</evidence>
<dbReference type="Pfam" id="PF14030">
    <property type="entry name" value="DUF4245"/>
    <property type="match status" value="1"/>
</dbReference>
<organism evidence="3 4">
    <name type="scientific">Mycolicibacterium aurum</name>
    <name type="common">Mycobacterium aurum</name>
    <dbReference type="NCBI Taxonomy" id="1791"/>
    <lineage>
        <taxon>Bacteria</taxon>
        <taxon>Bacillati</taxon>
        <taxon>Actinomycetota</taxon>
        <taxon>Actinomycetes</taxon>
        <taxon>Mycobacteriales</taxon>
        <taxon>Mycobacteriaceae</taxon>
        <taxon>Mycolicibacterium</taxon>
    </lineage>
</organism>
<protein>
    <recommendedName>
        <fullName evidence="5">DUF4245 domain-containing protein</fullName>
    </recommendedName>
</protein>
<dbReference type="RefSeq" id="WP_048635208.1">
    <property type="nucleotide sequence ID" value="NZ_CVQQ01000028.1"/>
</dbReference>
<keyword evidence="2" id="KW-0472">Membrane</keyword>
<keyword evidence="4" id="KW-1185">Reference proteome</keyword>
<dbReference type="STRING" id="1791.GCA_001049355_05377"/>
<feature type="region of interest" description="Disordered" evidence="1">
    <location>
        <begin position="110"/>
        <end position="136"/>
    </location>
</feature>
<dbReference type="KEGG" id="mauu:NCTC10437_04374"/>
<feature type="transmembrane region" description="Helical" evidence="2">
    <location>
        <begin position="53"/>
        <end position="73"/>
    </location>
</feature>
<evidence type="ECO:0000256" key="2">
    <source>
        <dbReference type="SAM" id="Phobius"/>
    </source>
</evidence>
<dbReference type="InterPro" id="IPR025339">
    <property type="entry name" value="DUF4245"/>
</dbReference>